<keyword evidence="2" id="KW-1185">Reference proteome</keyword>
<feature type="non-terminal residue" evidence="1">
    <location>
        <position position="114"/>
    </location>
</feature>
<protein>
    <submittedName>
        <fullName evidence="1">Uncharacterized protein</fullName>
    </submittedName>
</protein>
<reference evidence="1 2" key="1">
    <citation type="submission" date="2013-11" db="EMBL/GenBank/DDBJ databases">
        <title>Genome sequencing of Stegodyphus mimosarum.</title>
        <authorList>
            <person name="Bechsgaard J."/>
        </authorList>
    </citation>
    <scope>NUCLEOTIDE SEQUENCE [LARGE SCALE GENOMIC DNA]</scope>
</reference>
<dbReference type="EMBL" id="KK113906">
    <property type="protein sequence ID" value="KFM61323.1"/>
    <property type="molecule type" value="Genomic_DNA"/>
</dbReference>
<gene>
    <name evidence="1" type="ORF">X975_12384</name>
</gene>
<dbReference type="OrthoDB" id="6076990at2759"/>
<dbReference type="Proteomes" id="UP000054359">
    <property type="component" value="Unassembled WGS sequence"/>
</dbReference>
<accession>A0A087T884</accession>
<evidence type="ECO:0000313" key="1">
    <source>
        <dbReference type="EMBL" id="KFM61323.1"/>
    </source>
</evidence>
<proteinExistence type="predicted"/>
<sequence length="114" mass="12542">MVSKDGRTAGYFNSVGEVSRALVRLFLVQDAVVGLKATNTGMCRTVITGGHVLKSMGPYEDLNRQNVLLASKGNIHEDLMMYLKCLTQHGETVYLPYSAKGRFYCIATPKSHSI</sequence>
<organism evidence="1 2">
    <name type="scientific">Stegodyphus mimosarum</name>
    <name type="common">African social velvet spider</name>
    <dbReference type="NCBI Taxonomy" id="407821"/>
    <lineage>
        <taxon>Eukaryota</taxon>
        <taxon>Metazoa</taxon>
        <taxon>Ecdysozoa</taxon>
        <taxon>Arthropoda</taxon>
        <taxon>Chelicerata</taxon>
        <taxon>Arachnida</taxon>
        <taxon>Araneae</taxon>
        <taxon>Araneomorphae</taxon>
        <taxon>Entelegynae</taxon>
        <taxon>Eresoidea</taxon>
        <taxon>Eresidae</taxon>
        <taxon>Stegodyphus</taxon>
    </lineage>
</organism>
<dbReference type="AlphaFoldDB" id="A0A087T884"/>
<dbReference type="STRING" id="407821.A0A087T884"/>
<evidence type="ECO:0000313" key="2">
    <source>
        <dbReference type="Proteomes" id="UP000054359"/>
    </source>
</evidence>
<name>A0A087T884_STEMI</name>